<dbReference type="KEGG" id="ncv:NCAV_1689"/>
<dbReference type="InterPro" id="IPR054352">
    <property type="entry name" value="ACT_Aspartokinase"/>
</dbReference>
<dbReference type="AlphaFoldDB" id="A0A2K5AT78"/>
<dbReference type="Gene3D" id="3.30.2130.10">
    <property type="entry name" value="VC0802-like"/>
    <property type="match status" value="1"/>
</dbReference>
<comment type="pathway">
    <text evidence="8">Amino-acid biosynthesis; L-lysine biosynthesis via DAP pathway; (S)-tetrahydrodipicolinate from L-aspartate: step 1/4.</text>
</comment>
<dbReference type="GO" id="GO:0009090">
    <property type="term" value="P:homoserine biosynthetic process"/>
    <property type="evidence" value="ECO:0007669"/>
    <property type="project" value="TreeGrafter"/>
</dbReference>
<name>A0A2K5AT78_9ARCH</name>
<dbReference type="Proteomes" id="UP000236248">
    <property type="component" value="Chromosome NCAV"/>
</dbReference>
<dbReference type="NCBIfam" id="TIGR00657">
    <property type="entry name" value="asp_kinases"/>
    <property type="match status" value="1"/>
</dbReference>
<proteinExistence type="inferred from homology"/>
<dbReference type="InterPro" id="IPR036393">
    <property type="entry name" value="AceGlu_kinase-like_sf"/>
</dbReference>
<sequence length="476" mass="51728">MKFGGNAVADVERIRHVARDIVKQMQKKREEKKGNDPASNQIVVVVSAIKGVTDDLIKVCDSIMGGECSRVDSIIHSIEERHRSIASNLCNDGSYTSELSSIIDALIKEMNDLLKGMMLLNEVTPRSRDYLLSFGERLIAPMLCYALKDVGVEAEHLTGKDAGIVTDSNYGDARPLMDTTRLRVRHKIMPMLEHGVVPVVTGFIGSDQHGNITTLGRGGSDYTATIIASCIDADEVMLWTDVDGLMTADPKIVKDAQVLREVSYAEAMEMALFGAKYLHPRALEPILDKGIPIRIRNVFNLECQGTTIMKSPTAYPSKIVKAVTAIRNVSLIDVRGSSMVGSPGTAGRIFNVLGEHRINIIMISQGPSESSISMVVRKSDLDKAVNALELNLLGRLIKGINVTDDVAIIAVVGAGMRGTKGVAARVFKAVADRGINVIMIAQGSSELNLAFVVEDRYAEGAVKALHDEFELDRINQ</sequence>
<dbReference type="NCBIfam" id="TIGR00656">
    <property type="entry name" value="asp_kin_monofn"/>
    <property type="match status" value="1"/>
</dbReference>
<dbReference type="PANTHER" id="PTHR21499:SF59">
    <property type="entry name" value="ASPARTOKINASE"/>
    <property type="match status" value="1"/>
</dbReference>
<dbReference type="CDD" id="cd04921">
    <property type="entry name" value="ACT_AKi-HSDH-ThrA-like_1"/>
    <property type="match status" value="1"/>
</dbReference>
<evidence type="ECO:0000256" key="8">
    <source>
        <dbReference type="RuleBase" id="RU004249"/>
    </source>
</evidence>
<dbReference type="GO" id="GO:0009089">
    <property type="term" value="P:lysine biosynthetic process via diaminopimelate"/>
    <property type="evidence" value="ECO:0007669"/>
    <property type="project" value="UniProtKB-UniPathway"/>
</dbReference>
<dbReference type="PROSITE" id="PS51671">
    <property type="entry name" value="ACT"/>
    <property type="match status" value="2"/>
</dbReference>
<dbReference type="InterPro" id="IPR005260">
    <property type="entry name" value="Asp_kin_monofn"/>
</dbReference>
<evidence type="ECO:0000256" key="1">
    <source>
        <dbReference type="ARBA" id="ARBA00010122"/>
    </source>
</evidence>
<comment type="catalytic activity">
    <reaction evidence="6 7">
        <text>L-aspartate + ATP = 4-phospho-L-aspartate + ADP</text>
        <dbReference type="Rhea" id="RHEA:23776"/>
        <dbReference type="ChEBI" id="CHEBI:29991"/>
        <dbReference type="ChEBI" id="CHEBI:30616"/>
        <dbReference type="ChEBI" id="CHEBI:57535"/>
        <dbReference type="ChEBI" id="CHEBI:456216"/>
        <dbReference type="EC" id="2.7.2.4"/>
    </reaction>
</comment>
<organism evidence="10 11">
    <name type="scientific">Candidatus Nitrosocaldus cavascurensis</name>
    <dbReference type="NCBI Taxonomy" id="2058097"/>
    <lineage>
        <taxon>Archaea</taxon>
        <taxon>Nitrososphaerota</taxon>
        <taxon>Nitrososphaeria</taxon>
        <taxon>Candidatus Nitrosocaldales</taxon>
        <taxon>Candidatus Nitrosocaldaceae</taxon>
        <taxon>Candidatus Nitrosocaldus</taxon>
    </lineage>
</organism>
<dbReference type="SUPFAM" id="SSF55021">
    <property type="entry name" value="ACT-like"/>
    <property type="match status" value="2"/>
</dbReference>
<dbReference type="FunFam" id="3.30.2130.10:FF:000001">
    <property type="entry name" value="Bifunctional aspartokinase/homoserine dehydrogenase"/>
    <property type="match status" value="1"/>
</dbReference>
<feature type="domain" description="ACT" evidence="9">
    <location>
        <begin position="334"/>
        <end position="410"/>
    </location>
</feature>
<evidence type="ECO:0000256" key="6">
    <source>
        <dbReference type="ARBA" id="ARBA00047872"/>
    </source>
</evidence>
<dbReference type="PIRSF" id="PIRSF000726">
    <property type="entry name" value="Asp_kin"/>
    <property type="match status" value="1"/>
</dbReference>
<keyword evidence="11" id="KW-1185">Reference proteome</keyword>
<dbReference type="RefSeq" id="WP_197706621.1">
    <property type="nucleotide sequence ID" value="NZ_LT981265.1"/>
</dbReference>
<dbReference type="Gene3D" id="3.40.1160.10">
    <property type="entry name" value="Acetylglutamate kinase-like"/>
    <property type="match status" value="1"/>
</dbReference>
<keyword evidence="8" id="KW-0028">Amino-acid biosynthesis</keyword>
<dbReference type="EMBL" id="LT981265">
    <property type="protein sequence ID" value="SPC34852.1"/>
    <property type="molecule type" value="Genomic_DNA"/>
</dbReference>
<dbReference type="UniPathway" id="UPA00034">
    <property type="reaction ID" value="UER00015"/>
</dbReference>
<keyword evidence="4 7" id="KW-0418">Kinase</keyword>
<evidence type="ECO:0000256" key="4">
    <source>
        <dbReference type="ARBA" id="ARBA00022777"/>
    </source>
</evidence>
<gene>
    <name evidence="10" type="ORF">NCAV_1689</name>
</gene>
<evidence type="ECO:0000313" key="10">
    <source>
        <dbReference type="EMBL" id="SPC34852.1"/>
    </source>
</evidence>
<dbReference type="InterPro" id="IPR045865">
    <property type="entry name" value="ACT-like_dom_sf"/>
</dbReference>
<accession>A0A2K5AT78</accession>
<comment type="pathway">
    <text evidence="8">Amino-acid biosynthesis; L-methionine biosynthesis via de novo pathway; L-homoserine from L-aspartate: step 1/3.</text>
</comment>
<dbReference type="GO" id="GO:0004072">
    <property type="term" value="F:aspartate kinase activity"/>
    <property type="evidence" value="ECO:0007669"/>
    <property type="project" value="UniProtKB-EC"/>
</dbReference>
<evidence type="ECO:0000256" key="7">
    <source>
        <dbReference type="RuleBase" id="RU003448"/>
    </source>
</evidence>
<dbReference type="SUPFAM" id="SSF53633">
    <property type="entry name" value="Carbamate kinase-like"/>
    <property type="match status" value="1"/>
</dbReference>
<evidence type="ECO:0000256" key="5">
    <source>
        <dbReference type="ARBA" id="ARBA00022840"/>
    </source>
</evidence>
<feature type="domain" description="ACT" evidence="9">
    <location>
        <begin position="411"/>
        <end position="476"/>
    </location>
</feature>
<dbReference type="Pfam" id="PF22468">
    <property type="entry name" value="ACT_9"/>
    <property type="match status" value="2"/>
</dbReference>
<comment type="similarity">
    <text evidence="1 7">Belongs to the aspartokinase family.</text>
</comment>
<dbReference type="CDD" id="cd04924">
    <property type="entry name" value="ACT_AK-Arch_2"/>
    <property type="match status" value="1"/>
</dbReference>
<dbReference type="GO" id="GO:0005829">
    <property type="term" value="C:cytosol"/>
    <property type="evidence" value="ECO:0007669"/>
    <property type="project" value="TreeGrafter"/>
</dbReference>
<evidence type="ECO:0000256" key="3">
    <source>
        <dbReference type="ARBA" id="ARBA00022741"/>
    </source>
</evidence>
<protein>
    <recommendedName>
        <fullName evidence="7">Aspartokinase</fullName>
        <ecNumber evidence="7">2.7.2.4</ecNumber>
    </recommendedName>
</protein>
<dbReference type="UniPathway" id="UPA00050">
    <property type="reaction ID" value="UER00461"/>
</dbReference>
<dbReference type="PANTHER" id="PTHR21499">
    <property type="entry name" value="ASPARTATE KINASE"/>
    <property type="match status" value="1"/>
</dbReference>
<comment type="pathway">
    <text evidence="8">Amino-acid biosynthesis; L-threonine biosynthesis; L-threonine from L-aspartate: step 1/5.</text>
</comment>
<dbReference type="InterPro" id="IPR001341">
    <property type="entry name" value="Asp_kinase"/>
</dbReference>
<evidence type="ECO:0000313" key="11">
    <source>
        <dbReference type="Proteomes" id="UP000236248"/>
    </source>
</evidence>
<dbReference type="InterPro" id="IPR001048">
    <property type="entry name" value="Asp/Glu/Uridylate_kinase"/>
</dbReference>
<dbReference type="NCBIfam" id="NF004938">
    <property type="entry name" value="PRK06291.1"/>
    <property type="match status" value="1"/>
</dbReference>
<dbReference type="UniPathway" id="UPA00051">
    <property type="reaction ID" value="UER00462"/>
</dbReference>
<dbReference type="EC" id="2.7.2.4" evidence="7"/>
<keyword evidence="5" id="KW-0067">ATP-binding</keyword>
<dbReference type="GO" id="GO:0009088">
    <property type="term" value="P:threonine biosynthetic process"/>
    <property type="evidence" value="ECO:0007669"/>
    <property type="project" value="UniProtKB-UniPathway"/>
</dbReference>
<keyword evidence="2 7" id="KW-0808">Transferase</keyword>
<reference evidence="11" key="1">
    <citation type="submission" date="2018-01" db="EMBL/GenBank/DDBJ databases">
        <authorList>
            <person name="Kerou L M."/>
        </authorList>
    </citation>
    <scope>NUCLEOTIDE SEQUENCE [LARGE SCALE GENOMIC DNA]</scope>
    <source>
        <strain evidence="11">SCU2</strain>
    </source>
</reference>
<dbReference type="Gene3D" id="3.30.70.260">
    <property type="match status" value="1"/>
</dbReference>
<dbReference type="Pfam" id="PF00696">
    <property type="entry name" value="AA_kinase"/>
    <property type="match status" value="1"/>
</dbReference>
<evidence type="ECO:0000256" key="2">
    <source>
        <dbReference type="ARBA" id="ARBA00022679"/>
    </source>
</evidence>
<evidence type="ECO:0000259" key="9">
    <source>
        <dbReference type="PROSITE" id="PS51671"/>
    </source>
</evidence>
<dbReference type="GeneID" id="41595676"/>
<keyword evidence="3" id="KW-0547">Nucleotide-binding</keyword>
<dbReference type="InterPro" id="IPR002912">
    <property type="entry name" value="ACT_dom"/>
</dbReference>
<dbReference type="GO" id="GO:0005524">
    <property type="term" value="F:ATP binding"/>
    <property type="evidence" value="ECO:0007669"/>
    <property type="project" value="UniProtKB-KW"/>
</dbReference>